<reference evidence="3" key="1">
    <citation type="journal article" date="2019" name="Curr. Biol.">
        <title>Genome Sequence of Striga asiatica Provides Insight into the Evolution of Plant Parasitism.</title>
        <authorList>
            <person name="Yoshida S."/>
            <person name="Kim S."/>
            <person name="Wafula E.K."/>
            <person name="Tanskanen J."/>
            <person name="Kim Y.M."/>
            <person name="Honaas L."/>
            <person name="Yang Z."/>
            <person name="Spallek T."/>
            <person name="Conn C.E."/>
            <person name="Ichihashi Y."/>
            <person name="Cheong K."/>
            <person name="Cui S."/>
            <person name="Der J.P."/>
            <person name="Gundlach H."/>
            <person name="Jiao Y."/>
            <person name="Hori C."/>
            <person name="Ishida J.K."/>
            <person name="Kasahara H."/>
            <person name="Kiba T."/>
            <person name="Kim M.S."/>
            <person name="Koo N."/>
            <person name="Laohavisit A."/>
            <person name="Lee Y.H."/>
            <person name="Lumba S."/>
            <person name="McCourt P."/>
            <person name="Mortimer J.C."/>
            <person name="Mutuku J.M."/>
            <person name="Nomura T."/>
            <person name="Sasaki-Sekimoto Y."/>
            <person name="Seto Y."/>
            <person name="Wang Y."/>
            <person name="Wakatake T."/>
            <person name="Sakakibara H."/>
            <person name="Demura T."/>
            <person name="Yamaguchi S."/>
            <person name="Yoneyama K."/>
            <person name="Manabe R.I."/>
            <person name="Nelson D.C."/>
            <person name="Schulman A.H."/>
            <person name="Timko M.P."/>
            <person name="dePamphilis C.W."/>
            <person name="Choi D."/>
            <person name="Shirasu K."/>
        </authorList>
    </citation>
    <scope>NUCLEOTIDE SEQUENCE [LARGE SCALE GENOMIC DNA]</scope>
    <source>
        <strain evidence="3">cv. UVA1</strain>
    </source>
</reference>
<keyword evidence="3" id="KW-1185">Reference proteome</keyword>
<evidence type="ECO:0000313" key="2">
    <source>
        <dbReference type="EMBL" id="GER45331.1"/>
    </source>
</evidence>
<name>A0A5A7QN76_STRAF</name>
<proteinExistence type="predicted"/>
<evidence type="ECO:0000256" key="1">
    <source>
        <dbReference type="SAM" id="MobiDB-lite"/>
    </source>
</evidence>
<dbReference type="EMBL" id="BKCP01007181">
    <property type="protein sequence ID" value="GER45331.1"/>
    <property type="molecule type" value="Genomic_DNA"/>
</dbReference>
<accession>A0A5A7QN76</accession>
<sequence>MKNLWKKANNPRKTCDSVNFMSGHDKSPASDNAFEFDDVRVVEPAEDRNLPGHECDAVRIRPQWDPPVDGFSGHRRQPGRPFCRRQLDLWQPPEYNLRRRQLIIPFHDGLQIIRNIVKIVTFFRIPRFPVVCHVTSPLQHRLLLGLHIYFFKLPDMNWAGLGSRARLAGHHIYFFKRPDMNWAGLGSRARLGALAVALQTGPRLLGADAAHGRLEPINSFRKRHEYDELIGISGPSPKMGRPTRKDIGGG</sequence>
<comment type="caution">
    <text evidence="2">The sequence shown here is derived from an EMBL/GenBank/DDBJ whole genome shotgun (WGS) entry which is preliminary data.</text>
</comment>
<organism evidence="2 3">
    <name type="scientific">Striga asiatica</name>
    <name type="common">Asiatic witchweed</name>
    <name type="synonym">Buchnera asiatica</name>
    <dbReference type="NCBI Taxonomy" id="4170"/>
    <lineage>
        <taxon>Eukaryota</taxon>
        <taxon>Viridiplantae</taxon>
        <taxon>Streptophyta</taxon>
        <taxon>Embryophyta</taxon>
        <taxon>Tracheophyta</taxon>
        <taxon>Spermatophyta</taxon>
        <taxon>Magnoliopsida</taxon>
        <taxon>eudicotyledons</taxon>
        <taxon>Gunneridae</taxon>
        <taxon>Pentapetalae</taxon>
        <taxon>asterids</taxon>
        <taxon>lamiids</taxon>
        <taxon>Lamiales</taxon>
        <taxon>Orobanchaceae</taxon>
        <taxon>Buchnereae</taxon>
        <taxon>Striga</taxon>
    </lineage>
</organism>
<feature type="region of interest" description="Disordered" evidence="1">
    <location>
        <begin position="231"/>
        <end position="250"/>
    </location>
</feature>
<dbReference type="AlphaFoldDB" id="A0A5A7QN76"/>
<gene>
    <name evidence="2" type="ORF">STAS_22266</name>
</gene>
<evidence type="ECO:0000313" key="3">
    <source>
        <dbReference type="Proteomes" id="UP000325081"/>
    </source>
</evidence>
<dbReference type="GO" id="GO:0005840">
    <property type="term" value="C:ribosome"/>
    <property type="evidence" value="ECO:0007669"/>
    <property type="project" value="UniProtKB-KW"/>
</dbReference>
<protein>
    <submittedName>
        <fullName evidence="2">Ribosomal protein L24e family protein</fullName>
    </submittedName>
</protein>
<keyword evidence="2" id="KW-0687">Ribonucleoprotein</keyword>
<keyword evidence="2" id="KW-0689">Ribosomal protein</keyword>
<dbReference type="Proteomes" id="UP000325081">
    <property type="component" value="Unassembled WGS sequence"/>
</dbReference>